<proteinExistence type="predicted"/>
<sequence length="33" mass="3874">MNEKSLSEAYRKYRTDEVNVARVGKAIAINRYK</sequence>
<dbReference type="AlphaFoldDB" id="A0A479ZWW2"/>
<accession>A0A479ZWW2</accession>
<dbReference type="Proteomes" id="UP000300142">
    <property type="component" value="Unassembled WGS sequence"/>
</dbReference>
<gene>
    <name evidence="1" type="ORF">SR1949_23880</name>
</gene>
<organism evidence="1 2">
    <name type="scientific">Sphaerospermopsis reniformis</name>
    <dbReference type="NCBI Taxonomy" id="531300"/>
    <lineage>
        <taxon>Bacteria</taxon>
        <taxon>Bacillati</taxon>
        <taxon>Cyanobacteriota</taxon>
        <taxon>Cyanophyceae</taxon>
        <taxon>Nostocales</taxon>
        <taxon>Aphanizomenonaceae</taxon>
        <taxon>Sphaerospermopsis</taxon>
    </lineage>
</organism>
<evidence type="ECO:0000313" key="2">
    <source>
        <dbReference type="Proteomes" id="UP000300142"/>
    </source>
</evidence>
<dbReference type="EMBL" id="BJCE01000070">
    <property type="protein sequence ID" value="GCL37280.1"/>
    <property type="molecule type" value="Genomic_DNA"/>
</dbReference>
<protein>
    <submittedName>
        <fullName evidence="1">Uncharacterized protein</fullName>
    </submittedName>
</protein>
<keyword evidence="2" id="KW-1185">Reference proteome</keyword>
<name>A0A479ZWW2_9CYAN</name>
<reference evidence="2" key="1">
    <citation type="submission" date="2019-02" db="EMBL/GenBank/DDBJ databases">
        <title>Draft genome sequence of Sphaerospermopsis reniformis NIES-1949.</title>
        <authorList>
            <person name="Yamaguchi H."/>
            <person name="Suzuki S."/>
            <person name="Kawachi M."/>
        </authorList>
    </citation>
    <scope>NUCLEOTIDE SEQUENCE [LARGE SCALE GENOMIC DNA]</scope>
    <source>
        <strain evidence="2">NIES-1949</strain>
    </source>
</reference>
<comment type="caution">
    <text evidence="1">The sequence shown here is derived from an EMBL/GenBank/DDBJ whole genome shotgun (WGS) entry which is preliminary data.</text>
</comment>
<evidence type="ECO:0000313" key="1">
    <source>
        <dbReference type="EMBL" id="GCL37280.1"/>
    </source>
</evidence>